<reference evidence="10" key="1">
    <citation type="journal article" date="2017" name="Genome Biol.">
        <title>Comparative genomics reveals high biological diversity and specific adaptations in the industrially and medically important fungal genus Aspergillus.</title>
        <authorList>
            <person name="de Vries R.P."/>
            <person name="Riley R."/>
            <person name="Wiebenga A."/>
            <person name="Aguilar-Osorio G."/>
            <person name="Amillis S."/>
            <person name="Uchima C.A."/>
            <person name="Anderluh G."/>
            <person name="Asadollahi M."/>
            <person name="Askin M."/>
            <person name="Barry K."/>
            <person name="Battaglia E."/>
            <person name="Bayram O."/>
            <person name="Benocci T."/>
            <person name="Braus-Stromeyer S.A."/>
            <person name="Caldana C."/>
            <person name="Canovas D."/>
            <person name="Cerqueira G.C."/>
            <person name="Chen F."/>
            <person name="Chen W."/>
            <person name="Choi C."/>
            <person name="Clum A."/>
            <person name="Dos Santos R.A."/>
            <person name="Damasio A.R."/>
            <person name="Diallinas G."/>
            <person name="Emri T."/>
            <person name="Fekete E."/>
            <person name="Flipphi M."/>
            <person name="Freyberg S."/>
            <person name="Gallo A."/>
            <person name="Gournas C."/>
            <person name="Habgood R."/>
            <person name="Hainaut M."/>
            <person name="Harispe M.L."/>
            <person name="Henrissat B."/>
            <person name="Hilden K.S."/>
            <person name="Hope R."/>
            <person name="Hossain A."/>
            <person name="Karabika E."/>
            <person name="Karaffa L."/>
            <person name="Karanyi Z."/>
            <person name="Krasevec N."/>
            <person name="Kuo A."/>
            <person name="Kusch H."/>
            <person name="LaButti K."/>
            <person name="Lagendijk E.L."/>
            <person name="Lapidus A."/>
            <person name="Levasseur A."/>
            <person name="Lindquist E."/>
            <person name="Lipzen A."/>
            <person name="Logrieco A.F."/>
            <person name="MacCabe A."/>
            <person name="Maekelae M.R."/>
            <person name="Malavazi I."/>
            <person name="Melin P."/>
            <person name="Meyer V."/>
            <person name="Mielnichuk N."/>
            <person name="Miskei M."/>
            <person name="Molnar A.P."/>
            <person name="Mule G."/>
            <person name="Ngan C.Y."/>
            <person name="Orejas M."/>
            <person name="Orosz E."/>
            <person name="Ouedraogo J.P."/>
            <person name="Overkamp K.M."/>
            <person name="Park H.-S."/>
            <person name="Perrone G."/>
            <person name="Piumi F."/>
            <person name="Punt P.J."/>
            <person name="Ram A.F."/>
            <person name="Ramon A."/>
            <person name="Rauscher S."/>
            <person name="Record E."/>
            <person name="Riano-Pachon D.M."/>
            <person name="Robert V."/>
            <person name="Roehrig J."/>
            <person name="Ruller R."/>
            <person name="Salamov A."/>
            <person name="Salih N.S."/>
            <person name="Samson R.A."/>
            <person name="Sandor E."/>
            <person name="Sanguinetti M."/>
            <person name="Schuetze T."/>
            <person name="Sepcic K."/>
            <person name="Shelest E."/>
            <person name="Sherlock G."/>
            <person name="Sophianopoulou V."/>
            <person name="Squina F.M."/>
            <person name="Sun H."/>
            <person name="Susca A."/>
            <person name="Todd R.B."/>
            <person name="Tsang A."/>
            <person name="Unkles S.E."/>
            <person name="van de Wiele N."/>
            <person name="van Rossen-Uffink D."/>
            <person name="Oliveira J.V."/>
            <person name="Vesth T.C."/>
            <person name="Visser J."/>
            <person name="Yu J.-H."/>
            <person name="Zhou M."/>
            <person name="Andersen M.R."/>
            <person name="Archer D.B."/>
            <person name="Baker S.E."/>
            <person name="Benoit I."/>
            <person name="Brakhage A.A."/>
            <person name="Braus G.H."/>
            <person name="Fischer R."/>
            <person name="Frisvad J.C."/>
            <person name="Goldman G.H."/>
            <person name="Houbraken J."/>
            <person name="Oakley B."/>
            <person name="Pocsi I."/>
            <person name="Scazzocchio C."/>
            <person name="Seiboth B."/>
            <person name="vanKuyk P.A."/>
            <person name="Wortman J."/>
            <person name="Dyer P.S."/>
            <person name="Grigoriev I.V."/>
        </authorList>
    </citation>
    <scope>NUCLEOTIDE SEQUENCE [LARGE SCALE GENOMIC DNA]</scope>
    <source>
        <strain evidence="10">CBS 506.65</strain>
    </source>
</reference>
<dbReference type="Pfam" id="PF00172">
    <property type="entry name" value="Zn_clus"/>
    <property type="match status" value="1"/>
</dbReference>
<accession>A0A1L9SE05</accession>
<gene>
    <name evidence="9" type="ORF">ASPZODRAFT_134109</name>
</gene>
<dbReference type="STRING" id="1073090.A0A1L9SE05"/>
<dbReference type="Proteomes" id="UP000184188">
    <property type="component" value="Unassembled WGS sequence"/>
</dbReference>
<proteinExistence type="predicted"/>
<dbReference type="PROSITE" id="PS50048">
    <property type="entry name" value="ZN2_CY6_FUNGAL_2"/>
    <property type="match status" value="1"/>
</dbReference>
<sequence length="750" mass="83657">MESAYGQSHVFSATSEQPRRSYAPKVRLSCEACHQRKVKCDKLDPCTNCTKIGAVCVPVERTRLPRGRTQRAGNQASRSELELKERVSKLERLLRDMCASQTTGASVDGSQGSLTPSRNDTTPPGTGGSSTIFLEARRDIPASLPEKTPRLESYMGGSFWAELIEQTDEPENPANHDSPPQEYVPGDALSYETVLVGLTGPKNQPSPSNPVAESLPDAKIRKRLVHIFLFQVDPVLKILHRPSLSAFLLQGKPYLDYEPGHPAPTALACAVYYAASCVLTEEQCQSLFAMSKESLTARYRREAETALVQADFIVSDELVVLQAYVLSLVAARLLDQSRRAWTMLSMALRIAQALLLYLPDPPFPVSPFEREMRRRVWNIIGYLDVQCSLDRATEPMMRASWLQSHPPANVNDSAFHFGTTEMIEDSPNGFTDMSLTLVLLKAQCAVRLLNFTDFREPGVKDMNVRLQIVADFHAQATSLFRHCQPETISFHWFSQRVLECIHASLQLIALRPLHRTVGFTPPTIRHDGLLRLAVEVIESSQKSSAYLQGRPWAWCENLFVPWHGLAVAIAELCVCNDPALMERYWPIVDQAFSRLGSLIADRRQGMLWRPMSKLMDRARTRRQKLQQSPPLPPPDVSFPSNLLTGHPLIPSFQDPTSLEHVVPEVPALPLDNTVPSGSVSMDSIPLGTVPNPAHPFHSTPYWLNVWDLMDLEDPTDAATGLCESAWTNYETFIEDVFDAGGDPALQVFPN</sequence>
<protein>
    <recommendedName>
        <fullName evidence="8">Zn(2)-C6 fungal-type domain-containing protein</fullName>
    </recommendedName>
</protein>
<evidence type="ECO:0000259" key="8">
    <source>
        <dbReference type="PROSITE" id="PS50048"/>
    </source>
</evidence>
<evidence type="ECO:0000256" key="2">
    <source>
        <dbReference type="ARBA" id="ARBA00022723"/>
    </source>
</evidence>
<dbReference type="InterPro" id="IPR050613">
    <property type="entry name" value="Sec_Metabolite_Reg"/>
</dbReference>
<dbReference type="InterPro" id="IPR001138">
    <property type="entry name" value="Zn2Cys6_DnaBD"/>
</dbReference>
<evidence type="ECO:0000313" key="9">
    <source>
        <dbReference type="EMBL" id="OJJ45455.1"/>
    </source>
</evidence>
<keyword evidence="6" id="KW-0539">Nucleus</keyword>
<dbReference type="PANTHER" id="PTHR31001">
    <property type="entry name" value="UNCHARACTERIZED TRANSCRIPTIONAL REGULATORY PROTEIN"/>
    <property type="match status" value="1"/>
</dbReference>
<dbReference type="PROSITE" id="PS00463">
    <property type="entry name" value="ZN2_CY6_FUNGAL_1"/>
    <property type="match status" value="1"/>
</dbReference>
<dbReference type="GO" id="GO:0008270">
    <property type="term" value="F:zinc ion binding"/>
    <property type="evidence" value="ECO:0007669"/>
    <property type="project" value="InterPro"/>
</dbReference>
<feature type="compositionally biased region" description="Polar residues" evidence="7">
    <location>
        <begin position="100"/>
        <end position="120"/>
    </location>
</feature>
<dbReference type="AlphaFoldDB" id="A0A1L9SE05"/>
<keyword evidence="2" id="KW-0479">Metal-binding</keyword>
<dbReference type="CDD" id="cd00067">
    <property type="entry name" value="GAL4"/>
    <property type="match status" value="1"/>
</dbReference>
<keyword evidence="4" id="KW-0238">DNA-binding</keyword>
<dbReference type="GO" id="GO:0006351">
    <property type="term" value="P:DNA-templated transcription"/>
    <property type="evidence" value="ECO:0007669"/>
    <property type="project" value="InterPro"/>
</dbReference>
<dbReference type="SMART" id="SM00066">
    <property type="entry name" value="GAL4"/>
    <property type="match status" value="1"/>
</dbReference>
<dbReference type="InterPro" id="IPR007219">
    <property type="entry name" value="XnlR_reg_dom"/>
</dbReference>
<comment type="subcellular location">
    <subcellularLocation>
        <location evidence="1">Nucleus</location>
    </subcellularLocation>
</comment>
<dbReference type="CDD" id="cd12148">
    <property type="entry name" value="fungal_TF_MHR"/>
    <property type="match status" value="1"/>
</dbReference>
<dbReference type="OrthoDB" id="435881at2759"/>
<dbReference type="VEuPathDB" id="FungiDB:ASPZODRAFT_134109"/>
<dbReference type="Gene3D" id="4.10.240.10">
    <property type="entry name" value="Zn(2)-C6 fungal-type DNA-binding domain"/>
    <property type="match status" value="1"/>
</dbReference>
<dbReference type="GeneID" id="34609899"/>
<evidence type="ECO:0000256" key="1">
    <source>
        <dbReference type="ARBA" id="ARBA00004123"/>
    </source>
</evidence>
<dbReference type="RefSeq" id="XP_022579965.1">
    <property type="nucleotide sequence ID" value="XM_022723434.1"/>
</dbReference>
<evidence type="ECO:0000256" key="7">
    <source>
        <dbReference type="SAM" id="MobiDB-lite"/>
    </source>
</evidence>
<dbReference type="SUPFAM" id="SSF57701">
    <property type="entry name" value="Zn2/Cys6 DNA-binding domain"/>
    <property type="match status" value="1"/>
</dbReference>
<dbReference type="GO" id="GO:0000981">
    <property type="term" value="F:DNA-binding transcription factor activity, RNA polymerase II-specific"/>
    <property type="evidence" value="ECO:0007669"/>
    <property type="project" value="InterPro"/>
</dbReference>
<evidence type="ECO:0000256" key="3">
    <source>
        <dbReference type="ARBA" id="ARBA00023015"/>
    </source>
</evidence>
<keyword evidence="3" id="KW-0805">Transcription regulation</keyword>
<keyword evidence="10" id="KW-1185">Reference proteome</keyword>
<evidence type="ECO:0000256" key="4">
    <source>
        <dbReference type="ARBA" id="ARBA00023125"/>
    </source>
</evidence>
<feature type="region of interest" description="Disordered" evidence="7">
    <location>
        <begin position="100"/>
        <end position="134"/>
    </location>
</feature>
<dbReference type="InterPro" id="IPR036864">
    <property type="entry name" value="Zn2-C6_fun-type_DNA-bd_sf"/>
</dbReference>
<evidence type="ECO:0000256" key="6">
    <source>
        <dbReference type="ARBA" id="ARBA00023242"/>
    </source>
</evidence>
<dbReference type="EMBL" id="KV878345">
    <property type="protein sequence ID" value="OJJ45455.1"/>
    <property type="molecule type" value="Genomic_DNA"/>
</dbReference>
<keyword evidence="5" id="KW-0804">Transcription</keyword>
<feature type="domain" description="Zn(2)-C6 fungal-type" evidence="8">
    <location>
        <begin position="29"/>
        <end position="57"/>
    </location>
</feature>
<dbReference type="PANTHER" id="PTHR31001:SF50">
    <property type="entry name" value="ZN(II)2CYS6 TRANSCRIPTION FACTOR (EUROFUNG)"/>
    <property type="match status" value="1"/>
</dbReference>
<feature type="region of interest" description="Disordered" evidence="7">
    <location>
        <begin position="618"/>
        <end position="637"/>
    </location>
</feature>
<dbReference type="GO" id="GO:0003677">
    <property type="term" value="F:DNA binding"/>
    <property type="evidence" value="ECO:0007669"/>
    <property type="project" value="UniProtKB-KW"/>
</dbReference>
<organism evidence="9 10">
    <name type="scientific">Penicilliopsis zonata CBS 506.65</name>
    <dbReference type="NCBI Taxonomy" id="1073090"/>
    <lineage>
        <taxon>Eukaryota</taxon>
        <taxon>Fungi</taxon>
        <taxon>Dikarya</taxon>
        <taxon>Ascomycota</taxon>
        <taxon>Pezizomycotina</taxon>
        <taxon>Eurotiomycetes</taxon>
        <taxon>Eurotiomycetidae</taxon>
        <taxon>Eurotiales</taxon>
        <taxon>Aspergillaceae</taxon>
        <taxon>Penicilliopsis</taxon>
    </lineage>
</organism>
<name>A0A1L9SE05_9EURO</name>
<dbReference type="GO" id="GO:0005634">
    <property type="term" value="C:nucleus"/>
    <property type="evidence" value="ECO:0007669"/>
    <property type="project" value="UniProtKB-SubCell"/>
</dbReference>
<dbReference type="Pfam" id="PF04082">
    <property type="entry name" value="Fungal_trans"/>
    <property type="match status" value="1"/>
</dbReference>
<evidence type="ECO:0000313" key="10">
    <source>
        <dbReference type="Proteomes" id="UP000184188"/>
    </source>
</evidence>
<evidence type="ECO:0000256" key="5">
    <source>
        <dbReference type="ARBA" id="ARBA00023163"/>
    </source>
</evidence>